<proteinExistence type="predicted"/>
<gene>
    <name evidence="1" type="ordered locus">CLOAM1015</name>
</gene>
<keyword evidence="2" id="KW-1185">Reference proteome</keyword>
<accession>B0VHS2</accession>
<protein>
    <recommendedName>
        <fullName evidence="3">Cell wall-active antibiotics response LiaF-like C-terminal domain-containing protein</fullName>
    </recommendedName>
</protein>
<organism evidence="1 2">
    <name type="scientific">Cloacimonas acidaminovorans (strain Evry)</name>
    <dbReference type="NCBI Taxonomy" id="459349"/>
    <lineage>
        <taxon>Bacteria</taxon>
        <taxon>Pseudomonadati</taxon>
        <taxon>Candidatus Cloacimonadota</taxon>
        <taxon>Candidatus Cloacimonadia</taxon>
        <taxon>Candidatus Cloacimonadales</taxon>
        <taxon>Candidatus Cloacimonadaceae</taxon>
        <taxon>Candidatus Cloacimonas</taxon>
    </lineage>
</organism>
<evidence type="ECO:0000313" key="1">
    <source>
        <dbReference type="EMBL" id="CAO80887.1"/>
    </source>
</evidence>
<dbReference type="STRING" id="459349.CLOAM1015"/>
<evidence type="ECO:0008006" key="3">
    <source>
        <dbReference type="Google" id="ProtNLM"/>
    </source>
</evidence>
<dbReference type="KEGG" id="caci:CLOAM1015"/>
<name>B0VHS2_CLOAI</name>
<evidence type="ECO:0000313" key="2">
    <source>
        <dbReference type="Proteomes" id="UP000002019"/>
    </source>
</evidence>
<dbReference type="AlphaFoldDB" id="B0VHS2"/>
<reference evidence="1 2" key="1">
    <citation type="journal article" date="2008" name="J. Bacteriol.">
        <title>'Candidatus Cloacamonas acidaminovorans': genome sequence reconstruction provides a first glimpse of a new bacterial division.</title>
        <authorList>
            <person name="Pelletier E."/>
            <person name="Kreimeyer A."/>
            <person name="Bocs S."/>
            <person name="Rouy Z."/>
            <person name="Gyapay G."/>
            <person name="Chouari R."/>
            <person name="Riviere D."/>
            <person name="Ganesan A."/>
            <person name="Daegelen P."/>
            <person name="Sghir A."/>
            <person name="Cohen G.N."/>
            <person name="Medigue C."/>
            <person name="Weissenbach J."/>
            <person name="Le Paslier D."/>
        </authorList>
    </citation>
    <scope>NUCLEOTIDE SEQUENCE [LARGE SCALE GENOMIC DNA]</scope>
    <source>
        <strain evidence="2">Evry</strain>
    </source>
</reference>
<sequence>MFGIKLLFGIKTHKYNKPKHYSRESTINYSSSRNEYNIIFSSGIIDLTDLPADAKDVEINVVFGSGTVILPDSIAFNINPTSVFGSTILPSKRPELQGKPIDIESNVVFGRLEYKYAPPPKATTEHAETEKETF</sequence>
<dbReference type="EMBL" id="CU466930">
    <property type="protein sequence ID" value="CAO80887.1"/>
    <property type="molecule type" value="Genomic_DNA"/>
</dbReference>
<dbReference type="HOGENOM" id="CLU_1892495_0_0_0"/>
<dbReference type="Proteomes" id="UP000002019">
    <property type="component" value="Chromosome"/>
</dbReference>